<dbReference type="SUPFAM" id="SSF48452">
    <property type="entry name" value="TPR-like"/>
    <property type="match status" value="1"/>
</dbReference>
<accession>A0A8S2M7R4</accession>
<dbReference type="InterPro" id="IPR019734">
    <property type="entry name" value="TPR_rpt"/>
</dbReference>
<organism evidence="2 3">
    <name type="scientific">Didymodactylos carnosus</name>
    <dbReference type="NCBI Taxonomy" id="1234261"/>
    <lineage>
        <taxon>Eukaryota</taxon>
        <taxon>Metazoa</taxon>
        <taxon>Spiralia</taxon>
        <taxon>Gnathifera</taxon>
        <taxon>Rotifera</taxon>
        <taxon>Eurotatoria</taxon>
        <taxon>Bdelloidea</taxon>
        <taxon>Philodinida</taxon>
        <taxon>Philodinidae</taxon>
        <taxon>Didymodactylos</taxon>
    </lineage>
</organism>
<comment type="caution">
    <text evidence="2">The sequence shown here is derived from an EMBL/GenBank/DDBJ whole genome shotgun (WGS) entry which is preliminary data.</text>
</comment>
<proteinExistence type="predicted"/>
<evidence type="ECO:0000313" key="3">
    <source>
        <dbReference type="Proteomes" id="UP000682733"/>
    </source>
</evidence>
<evidence type="ECO:0008006" key="4">
    <source>
        <dbReference type="Google" id="ProtNLM"/>
    </source>
</evidence>
<evidence type="ECO:0000313" key="2">
    <source>
        <dbReference type="EMBL" id="CAF3943671.1"/>
    </source>
</evidence>
<name>A0A8S2M7R4_9BILA</name>
<sequence>MIYSRQGLYADALKYFKQALNHQTRLEYSNNNALAEIHNNIGEAYVNLSYFDEALEVFKEAKQTQMREPLSTRQHLASIHSNIG</sequence>
<dbReference type="AlphaFoldDB" id="A0A8S2M7R4"/>
<protein>
    <recommendedName>
        <fullName evidence="4">Tetratricopeptide repeat protein</fullName>
    </recommendedName>
</protein>
<dbReference type="Gene3D" id="1.25.40.10">
    <property type="entry name" value="Tetratricopeptide repeat domain"/>
    <property type="match status" value="1"/>
</dbReference>
<feature type="repeat" description="TPR" evidence="1">
    <location>
        <begin position="35"/>
        <end position="68"/>
    </location>
</feature>
<dbReference type="InterPro" id="IPR011990">
    <property type="entry name" value="TPR-like_helical_dom_sf"/>
</dbReference>
<reference evidence="2" key="1">
    <citation type="submission" date="2021-02" db="EMBL/GenBank/DDBJ databases">
        <authorList>
            <person name="Nowell W R."/>
        </authorList>
    </citation>
    <scope>NUCLEOTIDE SEQUENCE</scope>
</reference>
<evidence type="ECO:0000256" key="1">
    <source>
        <dbReference type="PROSITE-ProRule" id="PRU00339"/>
    </source>
</evidence>
<gene>
    <name evidence="2" type="ORF">TMI583_LOCUS21883</name>
</gene>
<keyword evidence="1" id="KW-0802">TPR repeat</keyword>
<dbReference type="PROSITE" id="PS50005">
    <property type="entry name" value="TPR"/>
    <property type="match status" value="1"/>
</dbReference>
<dbReference type="EMBL" id="CAJOBA010028004">
    <property type="protein sequence ID" value="CAF3943671.1"/>
    <property type="molecule type" value="Genomic_DNA"/>
</dbReference>
<dbReference type="Pfam" id="PF13424">
    <property type="entry name" value="TPR_12"/>
    <property type="match status" value="1"/>
</dbReference>
<feature type="non-terminal residue" evidence="2">
    <location>
        <position position="84"/>
    </location>
</feature>
<dbReference type="Proteomes" id="UP000682733">
    <property type="component" value="Unassembled WGS sequence"/>
</dbReference>